<proteinExistence type="inferred from homology"/>
<evidence type="ECO:0000256" key="5">
    <source>
        <dbReference type="SAM" id="MobiDB-lite"/>
    </source>
</evidence>
<evidence type="ECO:0000256" key="3">
    <source>
        <dbReference type="ARBA" id="ARBA00023002"/>
    </source>
</evidence>
<dbReference type="InterPro" id="IPR036291">
    <property type="entry name" value="NAD(P)-bd_dom_sf"/>
</dbReference>
<evidence type="ECO:0000256" key="2">
    <source>
        <dbReference type="ARBA" id="ARBA00022857"/>
    </source>
</evidence>
<dbReference type="Gene3D" id="3.40.50.720">
    <property type="entry name" value="NAD(P)-binding Rossmann-like Domain"/>
    <property type="match status" value="1"/>
</dbReference>
<reference evidence="6 7" key="1">
    <citation type="submission" date="2020-03" db="EMBL/GenBank/DDBJ databases">
        <title>Genomic Encyclopedia of Type Strains, Phase IV (KMG-IV): sequencing the most valuable type-strain genomes for metagenomic binning, comparative biology and taxonomic classification.</title>
        <authorList>
            <person name="Goeker M."/>
        </authorList>
    </citation>
    <scope>NUCLEOTIDE SEQUENCE [LARGE SCALE GENOMIC DNA]</scope>
    <source>
        <strain evidence="6 7">DSM 4733</strain>
    </source>
</reference>
<organism evidence="6 7">
    <name type="scientific">Sphingomonas leidyi</name>
    <dbReference type="NCBI Taxonomy" id="68569"/>
    <lineage>
        <taxon>Bacteria</taxon>
        <taxon>Pseudomonadati</taxon>
        <taxon>Pseudomonadota</taxon>
        <taxon>Alphaproteobacteria</taxon>
        <taxon>Sphingomonadales</taxon>
        <taxon>Sphingomonadaceae</taxon>
        <taxon>Sphingomonas</taxon>
    </lineage>
</organism>
<sequence>MQQPFSPSPIALVTGASRRLGLGYAVARQLAERGYHVLLTARDEGQAEELAADIRDQNLAADAVVLDLADRASIRALVERLSRDFDRLDVLVNNASAMPDFQVRSPLDADMDALQSIFAVSVFGTWELTQALIPLLRQAPAARIVNVSSAAAMQIAGAPRGPIFSPAYSLAKYALNGLTAMLAASLADTPILVNAVDPGSVATHPERGDDEGDRSPAEAAEGVVWAATLGPDGPTGGFFHDGQPVVAR</sequence>
<gene>
    <name evidence="6" type="ORF">FHR20_000035</name>
</gene>
<dbReference type="AlphaFoldDB" id="A0A7X5ZTY0"/>
<evidence type="ECO:0000313" key="6">
    <source>
        <dbReference type="EMBL" id="NIJ63104.1"/>
    </source>
</evidence>
<evidence type="ECO:0000256" key="4">
    <source>
        <dbReference type="RuleBase" id="RU000363"/>
    </source>
</evidence>
<evidence type="ECO:0000256" key="1">
    <source>
        <dbReference type="ARBA" id="ARBA00006484"/>
    </source>
</evidence>
<dbReference type="InterPro" id="IPR002347">
    <property type="entry name" value="SDR_fam"/>
</dbReference>
<dbReference type="PANTHER" id="PTHR43490">
    <property type="entry name" value="(+)-NEOMENTHOL DEHYDROGENASE"/>
    <property type="match status" value="1"/>
</dbReference>
<keyword evidence="7" id="KW-1185">Reference proteome</keyword>
<keyword evidence="2" id="KW-0521">NADP</keyword>
<dbReference type="EMBL" id="JAASQV010000001">
    <property type="protein sequence ID" value="NIJ63104.1"/>
    <property type="molecule type" value="Genomic_DNA"/>
</dbReference>
<accession>A0A7X5ZTY0</accession>
<dbReference type="Proteomes" id="UP000564677">
    <property type="component" value="Unassembled WGS sequence"/>
</dbReference>
<protein>
    <submittedName>
        <fullName evidence="6">NAD(P)-dependent dehydrogenase (Short-subunit alcohol dehydrogenase family)</fullName>
    </submittedName>
</protein>
<dbReference type="PRINTS" id="PR00081">
    <property type="entry name" value="GDHRDH"/>
</dbReference>
<dbReference type="Pfam" id="PF00106">
    <property type="entry name" value="adh_short"/>
    <property type="match status" value="1"/>
</dbReference>
<comment type="caution">
    <text evidence="6">The sequence shown here is derived from an EMBL/GenBank/DDBJ whole genome shotgun (WGS) entry which is preliminary data.</text>
</comment>
<dbReference type="PANTHER" id="PTHR43490:SF99">
    <property type="entry name" value="SHORT-CHAIN DEHYDROGENASE_REDUCTASE"/>
    <property type="match status" value="1"/>
</dbReference>
<dbReference type="SUPFAM" id="SSF51735">
    <property type="entry name" value="NAD(P)-binding Rossmann-fold domains"/>
    <property type="match status" value="1"/>
</dbReference>
<evidence type="ECO:0000313" key="7">
    <source>
        <dbReference type="Proteomes" id="UP000564677"/>
    </source>
</evidence>
<comment type="similarity">
    <text evidence="1 4">Belongs to the short-chain dehydrogenases/reductases (SDR) family.</text>
</comment>
<dbReference type="PRINTS" id="PR00080">
    <property type="entry name" value="SDRFAMILY"/>
</dbReference>
<dbReference type="GO" id="GO:0016491">
    <property type="term" value="F:oxidoreductase activity"/>
    <property type="evidence" value="ECO:0007669"/>
    <property type="project" value="UniProtKB-KW"/>
</dbReference>
<keyword evidence="3" id="KW-0560">Oxidoreductase</keyword>
<feature type="region of interest" description="Disordered" evidence="5">
    <location>
        <begin position="198"/>
        <end position="218"/>
    </location>
</feature>
<name>A0A7X5ZTY0_9SPHN</name>
<dbReference type="RefSeq" id="WP_167297697.1">
    <property type="nucleotide sequence ID" value="NZ_JAASQV010000001.1"/>
</dbReference>